<comment type="caution">
    <text evidence="1">The sequence shown here is derived from an EMBL/GenBank/DDBJ whole genome shotgun (WGS) entry which is preliminary data.</text>
</comment>
<accession>X1V7B9</accession>
<sequence>MGRRKQEWQDVKYVLTYFGRNSGKARKEYLDFVKDGIEQGRRPELVGGGLIRSLGGWAEVKTSRLNKVDRIKSDERILGDSEFVMQVLAEADETFSRRYKLKSQGYDIVRL</sequence>
<protein>
    <submittedName>
        <fullName evidence="1">Uncharacterized protein</fullName>
    </submittedName>
</protein>
<proteinExistence type="predicted"/>
<name>X1V7B9_9ZZZZ</name>
<evidence type="ECO:0000313" key="1">
    <source>
        <dbReference type="EMBL" id="GAJ00870.1"/>
    </source>
</evidence>
<gene>
    <name evidence="1" type="ORF">S12H4_29914</name>
</gene>
<dbReference type="EMBL" id="BARW01017295">
    <property type="protein sequence ID" value="GAJ00870.1"/>
    <property type="molecule type" value="Genomic_DNA"/>
</dbReference>
<reference evidence="1" key="1">
    <citation type="journal article" date="2014" name="Front. Microbiol.">
        <title>High frequency of phylogenetically diverse reductive dehalogenase-homologous genes in deep subseafloor sedimentary metagenomes.</title>
        <authorList>
            <person name="Kawai M."/>
            <person name="Futagami T."/>
            <person name="Toyoda A."/>
            <person name="Takaki Y."/>
            <person name="Nishi S."/>
            <person name="Hori S."/>
            <person name="Arai W."/>
            <person name="Tsubouchi T."/>
            <person name="Morono Y."/>
            <person name="Uchiyama I."/>
            <person name="Ito T."/>
            <person name="Fujiyama A."/>
            <person name="Inagaki F."/>
            <person name="Takami H."/>
        </authorList>
    </citation>
    <scope>NUCLEOTIDE SEQUENCE</scope>
    <source>
        <strain evidence="1">Expedition CK06-06</strain>
    </source>
</reference>
<organism evidence="1">
    <name type="scientific">marine sediment metagenome</name>
    <dbReference type="NCBI Taxonomy" id="412755"/>
    <lineage>
        <taxon>unclassified sequences</taxon>
        <taxon>metagenomes</taxon>
        <taxon>ecological metagenomes</taxon>
    </lineage>
</organism>
<dbReference type="AlphaFoldDB" id="X1V7B9"/>